<dbReference type="InterPro" id="IPR006710">
    <property type="entry name" value="Glyco_hydro_43"/>
</dbReference>
<keyword evidence="3 8" id="KW-0732">Signal</keyword>
<dbReference type="InterPro" id="IPR013320">
    <property type="entry name" value="ConA-like_dom_sf"/>
</dbReference>
<dbReference type="NCBIfam" id="NF047446">
    <property type="entry name" value="barrel_OmpL47"/>
    <property type="match status" value="1"/>
</dbReference>
<gene>
    <name evidence="10" type="ORF">ESP70_013705</name>
</gene>
<dbReference type="CDD" id="cd08983">
    <property type="entry name" value="GH43_Bt3655-like"/>
    <property type="match status" value="1"/>
</dbReference>
<dbReference type="RefSeq" id="WP_149689891.1">
    <property type="nucleotide sequence ID" value="NZ_SDPQ02000003.1"/>
</dbReference>
<keyword evidence="11" id="KW-1185">Reference proteome</keyword>
<dbReference type="Pfam" id="PF04616">
    <property type="entry name" value="Glyco_hydro_43"/>
    <property type="match status" value="1"/>
</dbReference>
<evidence type="ECO:0000256" key="6">
    <source>
        <dbReference type="ARBA" id="ARBA00023295"/>
    </source>
</evidence>
<feature type="compositionally biased region" description="Polar residues" evidence="7">
    <location>
        <begin position="381"/>
        <end position="401"/>
    </location>
</feature>
<comment type="caution">
    <text evidence="10">The sequence shown here is derived from an EMBL/GenBank/DDBJ whole genome shotgun (WGS) entry which is preliminary data.</text>
</comment>
<dbReference type="SMART" id="SM00560">
    <property type="entry name" value="LamGL"/>
    <property type="match status" value="1"/>
</dbReference>
<evidence type="ECO:0000313" key="10">
    <source>
        <dbReference type="EMBL" id="KAA1395224.1"/>
    </source>
</evidence>
<dbReference type="Pfam" id="PF07532">
    <property type="entry name" value="Big_4"/>
    <property type="match status" value="1"/>
</dbReference>
<dbReference type="InterPro" id="IPR032109">
    <property type="entry name" value="Big_3_5"/>
</dbReference>
<dbReference type="Gene3D" id="2.60.120.200">
    <property type="match status" value="1"/>
</dbReference>
<evidence type="ECO:0000259" key="9">
    <source>
        <dbReference type="SMART" id="SM00560"/>
    </source>
</evidence>
<dbReference type="GO" id="GO:0004553">
    <property type="term" value="F:hydrolase activity, hydrolyzing O-glycosyl compounds"/>
    <property type="evidence" value="ECO:0007669"/>
    <property type="project" value="InterPro"/>
</dbReference>
<evidence type="ECO:0000256" key="2">
    <source>
        <dbReference type="ARBA" id="ARBA00009865"/>
    </source>
</evidence>
<proteinExistence type="inferred from homology"/>
<protein>
    <submittedName>
        <fullName evidence="10">Family 43 glycosylhydrolase</fullName>
    </submittedName>
</protein>
<dbReference type="Pfam" id="PF20578">
    <property type="entry name" value="aBig_2"/>
    <property type="match status" value="2"/>
</dbReference>
<accession>A0A5M4FA53</accession>
<keyword evidence="4" id="KW-0378">Hydrolase</keyword>
<feature type="chain" id="PRO_5024293045" evidence="8">
    <location>
        <begin position="33"/>
        <end position="1229"/>
    </location>
</feature>
<keyword evidence="6" id="KW-0326">Glycosidase</keyword>
<dbReference type="InterPro" id="IPR050727">
    <property type="entry name" value="GH43_arabinanases"/>
</dbReference>
<dbReference type="SUPFAM" id="SSF49899">
    <property type="entry name" value="Concanavalin A-like lectins/glucanases"/>
    <property type="match status" value="1"/>
</dbReference>
<dbReference type="InterPro" id="IPR011081">
    <property type="entry name" value="Big_4"/>
</dbReference>
<dbReference type="OrthoDB" id="9758923at2"/>
<feature type="signal peptide" evidence="8">
    <location>
        <begin position="1"/>
        <end position="32"/>
    </location>
</feature>
<sequence length="1229" mass="128176">MKITTKVSRGLIAAAMSVAVTATGLATMPASASDVSTGLVAWYKLDETSGTTAVDSSGHGRNGTVAGTASWNAGDGFTFGGGSNSSGNAITLPNNLLAGLDDVSVDFDVKVDPTLSGNWFMFNLGNLATYPNGTGYLFVTGKDAGGFYRGTMAAGGYATEQSASRAGGLSTGVWKHVTLTVDGGTPGAPGTSKLYEDGVLVATNSNVTAKPSQLGEPDGTTTRNVIGRSAYAGDLSFKGTIRDFRIYDRALDAGDAATLSAATSTDVTTADKAALALGDTSAITADLTLPTKGSAGSTITWASSAPSTISSAGAVTRPAHGAGDAIVTLTATITHGAVSTTKDFQVTVLEDELDDAGKVQAALDAIELVHPDDVRGNLTLPTKGSSGTTVSWASSKPTVVTPTGEVTRPAHGADPVDVTLTATGTLNSTTDTRDIVVTVKPAPAALDFEAYAFAYFAGESTDDGEKIYMGASKGDDPLDYDELNDGKPVLASQFGTKGLRDPFIIRSHEGDRFYLLATDLKAYPAVDFGEAQETGSKYLEVWESTDLVHWGNQRHVKVSSDFAGNTWAPESYYDENTGEYVVYWASALYPTTDTAGRDINTSYQRMMYATTRDFVTFSDPKPWIDVKRGTGKGMIDATVVKDGDTFYRVVKDEAYMIPRQEKSTDLLATVTGSLPTTTSTPGWQLVKEKLGLGQPNPWGGTFTGGEGPTVFRDNDDPDHWIMFIDQPSYHGGQGYMAFETHDIASADWTAVPDADLPSSPRHGTVLPVTQEELDRMRLNLQPDLLVESVDPVTVTTKAGTAPVLPEKATVHLADGSTADRTVDWDAIDPATYADVGTFEVEGDVAPGSTVRATATVTVTDALDPSVTLTTDPVAPDGQASWWRTAPVKVTATGFDDREVAGVETSVDQGPWVAVDTDEVTVPVTGEGAHSVRARATDASGNVSPVQTLDLKVDTAAPISKAAVDTSGRTVTVVAADETSGVARVESRLGTSGDWTTGSSVPVGSAETVVQFRAVDQAGNAEEPNSVTVPAVGQGLHDSVTVATLSTTKVRYGSNVTVTARVNGAGPTPTGVVRVLDGDTLVGTGTLVGGRATVTVRTKDLGAVGANQLTVRYDGDAEYRASDDVVTLTVLKASSKVSLSIPSKIRAGSKATIKLTVLASPTTPVAGRATIRVRAGGKDYVQRTVTLDSKGRATVTLPKLGPRSYSLRVSYGGSPTVDVVVRTVTLRVLR</sequence>
<dbReference type="EMBL" id="SDPQ02000003">
    <property type="protein sequence ID" value="KAA1395224.1"/>
    <property type="molecule type" value="Genomic_DNA"/>
</dbReference>
<evidence type="ECO:0000256" key="3">
    <source>
        <dbReference type="ARBA" id="ARBA00022729"/>
    </source>
</evidence>
<dbReference type="Proteomes" id="UP000380867">
    <property type="component" value="Unassembled WGS sequence"/>
</dbReference>
<dbReference type="SUPFAM" id="SSF75005">
    <property type="entry name" value="Arabinanase/levansucrase/invertase"/>
    <property type="match status" value="1"/>
</dbReference>
<evidence type="ECO:0000256" key="1">
    <source>
        <dbReference type="ARBA" id="ARBA00004834"/>
    </source>
</evidence>
<dbReference type="PANTHER" id="PTHR43301:SF3">
    <property type="entry name" value="ARABINAN ENDO-1,5-ALPHA-L-ARABINOSIDASE A-RELATED"/>
    <property type="match status" value="1"/>
</dbReference>
<evidence type="ECO:0000256" key="5">
    <source>
        <dbReference type="ARBA" id="ARBA00023157"/>
    </source>
</evidence>
<keyword evidence="5" id="KW-1015">Disulfide bond</keyword>
<reference evidence="10" key="1">
    <citation type="submission" date="2019-09" db="EMBL/GenBank/DDBJ databases">
        <authorList>
            <person name="Li J."/>
        </authorList>
    </citation>
    <scope>NUCLEOTIDE SEQUENCE [LARGE SCALE GENOMIC DNA]</scope>
    <source>
        <strain evidence="10">JCM 14732</strain>
    </source>
</reference>
<evidence type="ECO:0000313" key="11">
    <source>
        <dbReference type="Proteomes" id="UP000380867"/>
    </source>
</evidence>
<name>A0A5M4FA53_9ACTN</name>
<feature type="domain" description="LamG-like jellyroll fold" evidence="9">
    <location>
        <begin position="101"/>
        <end position="254"/>
    </location>
</feature>
<dbReference type="InterPro" id="IPR046780">
    <property type="entry name" value="aBig_2"/>
</dbReference>
<feature type="region of interest" description="Disordered" evidence="7">
    <location>
        <begin position="381"/>
        <end position="415"/>
    </location>
</feature>
<dbReference type="Gene3D" id="2.60.40.10">
    <property type="entry name" value="Immunoglobulins"/>
    <property type="match status" value="3"/>
</dbReference>
<dbReference type="InterPro" id="IPR006558">
    <property type="entry name" value="LamG-like"/>
</dbReference>
<dbReference type="GO" id="GO:0005975">
    <property type="term" value="P:carbohydrate metabolic process"/>
    <property type="evidence" value="ECO:0007669"/>
    <property type="project" value="InterPro"/>
</dbReference>
<dbReference type="Pfam" id="PF13385">
    <property type="entry name" value="Laminin_G_3"/>
    <property type="match status" value="1"/>
</dbReference>
<organism evidence="10 11">
    <name type="scientific">Aeromicrobium ginsengisoli</name>
    <dbReference type="NCBI Taxonomy" id="363867"/>
    <lineage>
        <taxon>Bacteria</taxon>
        <taxon>Bacillati</taxon>
        <taxon>Actinomycetota</taxon>
        <taxon>Actinomycetes</taxon>
        <taxon>Propionibacteriales</taxon>
        <taxon>Nocardioidaceae</taxon>
        <taxon>Aeromicrobium</taxon>
    </lineage>
</organism>
<evidence type="ECO:0000256" key="7">
    <source>
        <dbReference type="SAM" id="MobiDB-lite"/>
    </source>
</evidence>
<evidence type="ECO:0000256" key="8">
    <source>
        <dbReference type="SAM" id="SignalP"/>
    </source>
</evidence>
<dbReference type="AlphaFoldDB" id="A0A5M4FA53"/>
<dbReference type="PANTHER" id="PTHR43301">
    <property type="entry name" value="ARABINAN ENDO-1,5-ALPHA-L-ARABINOSIDASE"/>
    <property type="match status" value="1"/>
</dbReference>
<comment type="similarity">
    <text evidence="2">Belongs to the glycosyl hydrolase 43 family.</text>
</comment>
<dbReference type="InterPro" id="IPR023296">
    <property type="entry name" value="Glyco_hydro_beta-prop_sf"/>
</dbReference>
<evidence type="ECO:0000256" key="4">
    <source>
        <dbReference type="ARBA" id="ARBA00022801"/>
    </source>
</evidence>
<dbReference type="Pfam" id="PF16640">
    <property type="entry name" value="Big_3_5"/>
    <property type="match status" value="1"/>
</dbReference>
<dbReference type="Gene3D" id="2.115.10.20">
    <property type="entry name" value="Glycosyl hydrolase domain, family 43"/>
    <property type="match status" value="1"/>
</dbReference>
<comment type="pathway">
    <text evidence="1">Glycan metabolism; L-arabinan degradation.</text>
</comment>
<dbReference type="InterPro" id="IPR013783">
    <property type="entry name" value="Ig-like_fold"/>
</dbReference>
<dbReference type="InterPro" id="IPR058094">
    <property type="entry name" value="Ig-like_OmpL47-like"/>
</dbReference>